<dbReference type="AlphaFoldDB" id="A0A1C3EFV3"/>
<dbReference type="InterPro" id="IPR017441">
    <property type="entry name" value="Protein_kinase_ATP_BS"/>
</dbReference>
<evidence type="ECO:0000256" key="3">
    <source>
        <dbReference type="ARBA" id="ARBA00022777"/>
    </source>
</evidence>
<dbReference type="GO" id="GO:0005524">
    <property type="term" value="F:ATP binding"/>
    <property type="evidence" value="ECO:0007669"/>
    <property type="project" value="UniProtKB-UniRule"/>
</dbReference>
<dbReference type="Proteomes" id="UP000094828">
    <property type="component" value="Unassembled WGS sequence"/>
</dbReference>
<dbReference type="CDD" id="cd14014">
    <property type="entry name" value="STKc_PknB_like"/>
    <property type="match status" value="1"/>
</dbReference>
<dbReference type="PROSITE" id="PS00107">
    <property type="entry name" value="PROTEIN_KINASE_ATP"/>
    <property type="match status" value="1"/>
</dbReference>
<dbReference type="Gene3D" id="1.10.510.10">
    <property type="entry name" value="Transferase(Phosphotransferase) domain 1"/>
    <property type="match status" value="1"/>
</dbReference>
<accession>A0A1C3EFV3</accession>
<dbReference type="Gene3D" id="3.30.200.20">
    <property type="entry name" value="Phosphorylase Kinase, domain 1"/>
    <property type="match status" value="1"/>
</dbReference>
<keyword evidence="3 8" id="KW-0418">Kinase</keyword>
<organism evidence="8 9">
    <name type="scientific">Planctopirus hydrillae</name>
    <dbReference type="NCBI Taxonomy" id="1841610"/>
    <lineage>
        <taxon>Bacteria</taxon>
        <taxon>Pseudomonadati</taxon>
        <taxon>Planctomycetota</taxon>
        <taxon>Planctomycetia</taxon>
        <taxon>Planctomycetales</taxon>
        <taxon>Planctomycetaceae</taxon>
        <taxon>Planctopirus</taxon>
    </lineage>
</organism>
<evidence type="ECO:0000256" key="5">
    <source>
        <dbReference type="PROSITE-ProRule" id="PRU10141"/>
    </source>
</evidence>
<sequence>MDSTPQPSVGITPSENARLLAAVFCPDCQFSFHMDLEEAEPTRVDRTKATMGEKQHVVCPRCGATVDQHHSPECSTHLHIDPLVQVDPLSQGESRHKTAPEGGQPEGEPKPAAFRSRNFVKASTEAGLDQKLIGACFGPYECEALLGAGAMGRVYLARHRVLKRFCALKILPPALVQQDREFVDRFHNEGQAAAALNHPNIVSIYALGEIDGLHYLEMEFVPGMSIRQRVEDEGILAATRATSMALRIAEGLGVAHRHEILHRDLKPDNVLLTHQGVPKIGDFGLARRTSVEGALHGRREIVGTPQYMAPELFRGDPATPASDVYSLGVMYYQLLTSQLPFPAHEVPELIQQVSRGEYRPAREINPRVTLEMAEAMHQLMDSAPGNRPQSGIEAARLLEAILGHEVDLEALVEEAFRHHANVRWSRHGEEGFRIDIDLPGGRKQAAFIEPSQHAAVDRLVTISSICCEATPSYFETALRLNAVILHGGLAIREIDGVSVFVMLDTYPRSTIDPEEIRRSVLEVGHQADAIEKLLTGIDKN</sequence>
<dbReference type="STRING" id="1841610.A6X21_21675"/>
<comment type="caution">
    <text evidence="8">The sequence shown here is derived from an EMBL/GenBank/DDBJ whole genome shotgun (WGS) entry which is preliminary data.</text>
</comment>
<dbReference type="InterPro" id="IPR011009">
    <property type="entry name" value="Kinase-like_dom_sf"/>
</dbReference>
<dbReference type="PROSITE" id="PS50011">
    <property type="entry name" value="PROTEIN_KINASE_DOM"/>
    <property type="match status" value="1"/>
</dbReference>
<feature type="binding site" evidence="5">
    <location>
        <position position="169"/>
    </location>
    <ligand>
        <name>ATP</name>
        <dbReference type="ChEBI" id="CHEBI:30616"/>
    </ligand>
</feature>
<evidence type="ECO:0000256" key="6">
    <source>
        <dbReference type="SAM" id="MobiDB-lite"/>
    </source>
</evidence>
<evidence type="ECO:0000313" key="8">
    <source>
        <dbReference type="EMBL" id="ODA32125.1"/>
    </source>
</evidence>
<gene>
    <name evidence="8" type="ORF">A6X21_21675</name>
</gene>
<feature type="domain" description="Protein kinase" evidence="7">
    <location>
        <begin position="140"/>
        <end position="402"/>
    </location>
</feature>
<dbReference type="PANTHER" id="PTHR43289:SF6">
    <property type="entry name" value="SERINE_THREONINE-PROTEIN KINASE NEKL-3"/>
    <property type="match status" value="1"/>
</dbReference>
<dbReference type="PANTHER" id="PTHR43289">
    <property type="entry name" value="MITOGEN-ACTIVATED PROTEIN KINASE KINASE KINASE 20-RELATED"/>
    <property type="match status" value="1"/>
</dbReference>
<proteinExistence type="predicted"/>
<evidence type="ECO:0000313" key="9">
    <source>
        <dbReference type="Proteomes" id="UP000094828"/>
    </source>
</evidence>
<keyword evidence="1" id="KW-0808">Transferase</keyword>
<dbReference type="InterPro" id="IPR000719">
    <property type="entry name" value="Prot_kinase_dom"/>
</dbReference>
<evidence type="ECO:0000256" key="1">
    <source>
        <dbReference type="ARBA" id="ARBA00022679"/>
    </source>
</evidence>
<evidence type="ECO:0000259" key="7">
    <source>
        <dbReference type="PROSITE" id="PS50011"/>
    </source>
</evidence>
<dbReference type="SUPFAM" id="SSF56112">
    <property type="entry name" value="Protein kinase-like (PK-like)"/>
    <property type="match status" value="1"/>
</dbReference>
<dbReference type="EMBL" id="LYDR01000071">
    <property type="protein sequence ID" value="ODA32125.1"/>
    <property type="molecule type" value="Genomic_DNA"/>
</dbReference>
<keyword evidence="9" id="KW-1185">Reference proteome</keyword>
<protein>
    <submittedName>
        <fullName evidence="8">Serine/threonine protein kinase</fullName>
    </submittedName>
</protein>
<dbReference type="SMART" id="SM00220">
    <property type="entry name" value="S_TKc"/>
    <property type="match status" value="1"/>
</dbReference>
<feature type="region of interest" description="Disordered" evidence="6">
    <location>
        <begin position="90"/>
        <end position="112"/>
    </location>
</feature>
<keyword evidence="8" id="KW-0723">Serine/threonine-protein kinase</keyword>
<dbReference type="GO" id="GO:0004674">
    <property type="term" value="F:protein serine/threonine kinase activity"/>
    <property type="evidence" value="ECO:0007669"/>
    <property type="project" value="UniProtKB-KW"/>
</dbReference>
<dbReference type="OrthoDB" id="6111975at2"/>
<name>A0A1C3EFV3_9PLAN</name>
<keyword evidence="2 5" id="KW-0547">Nucleotide-binding</keyword>
<evidence type="ECO:0000256" key="4">
    <source>
        <dbReference type="ARBA" id="ARBA00022840"/>
    </source>
</evidence>
<reference evidence="8 9" key="1">
    <citation type="submission" date="2016-05" db="EMBL/GenBank/DDBJ databases">
        <title>Genomic and physiological characterization of Planctopirus sp. isolated from fresh water lake.</title>
        <authorList>
            <person name="Subhash Y."/>
            <person name="Ramana C."/>
        </authorList>
    </citation>
    <scope>NUCLEOTIDE SEQUENCE [LARGE SCALE GENOMIC DNA]</scope>
    <source>
        <strain evidence="8 9">JC280</strain>
    </source>
</reference>
<evidence type="ECO:0000256" key="2">
    <source>
        <dbReference type="ARBA" id="ARBA00022741"/>
    </source>
</evidence>
<dbReference type="InterPro" id="IPR008271">
    <property type="entry name" value="Ser/Thr_kinase_AS"/>
</dbReference>
<keyword evidence="4 5" id="KW-0067">ATP-binding</keyword>
<dbReference type="Pfam" id="PF00069">
    <property type="entry name" value="Pkinase"/>
    <property type="match status" value="1"/>
</dbReference>
<dbReference type="RefSeq" id="WP_068847660.1">
    <property type="nucleotide sequence ID" value="NZ_LYDR01000071.1"/>
</dbReference>
<dbReference type="PROSITE" id="PS00108">
    <property type="entry name" value="PROTEIN_KINASE_ST"/>
    <property type="match status" value="1"/>
</dbReference>